<evidence type="ECO:0000313" key="5">
    <source>
        <dbReference type="Proteomes" id="UP000518911"/>
    </source>
</evidence>
<evidence type="ECO:0000256" key="3">
    <source>
        <dbReference type="SAM" id="MobiDB-lite"/>
    </source>
</evidence>
<dbReference type="Proteomes" id="UP000518911">
    <property type="component" value="Unassembled WGS sequence"/>
</dbReference>
<gene>
    <name evidence="4" type="primary">Neb_9</name>
    <name evidence="4" type="ORF">ATLROG_R12863</name>
</gene>
<reference evidence="4 5" key="1">
    <citation type="submission" date="2019-09" db="EMBL/GenBank/DDBJ databases">
        <title>Bird 10,000 Genomes (B10K) Project - Family phase.</title>
        <authorList>
            <person name="Zhang G."/>
        </authorList>
    </citation>
    <scope>NUCLEOTIDE SEQUENCE [LARGE SCALE GENOMIC DNA]</scope>
    <source>
        <strain evidence="4">OUT-0055</strain>
        <tissue evidence="4">Blood</tissue>
    </source>
</reference>
<feature type="region of interest" description="Disordered" evidence="3">
    <location>
        <begin position="1"/>
        <end position="44"/>
    </location>
</feature>
<dbReference type="InterPro" id="IPR000900">
    <property type="entry name" value="Nebulin_repeat"/>
</dbReference>
<proteinExistence type="predicted"/>
<dbReference type="PANTHER" id="PTHR11039">
    <property type="entry name" value="NEBULIN"/>
    <property type="match status" value="1"/>
</dbReference>
<accession>A0A7L3X6J5</accession>
<organism evidence="4 5">
    <name type="scientific">Atlantisia rogersi</name>
    <name type="common">Inaccessible Island rail</name>
    <dbReference type="NCBI Taxonomy" id="2478892"/>
    <lineage>
        <taxon>Eukaryota</taxon>
        <taxon>Metazoa</taxon>
        <taxon>Chordata</taxon>
        <taxon>Craniata</taxon>
        <taxon>Vertebrata</taxon>
        <taxon>Euteleostomi</taxon>
        <taxon>Archelosauria</taxon>
        <taxon>Archosauria</taxon>
        <taxon>Dinosauria</taxon>
        <taxon>Saurischia</taxon>
        <taxon>Theropoda</taxon>
        <taxon>Coelurosauria</taxon>
        <taxon>Aves</taxon>
        <taxon>Neognathae</taxon>
        <taxon>Neoaves</taxon>
        <taxon>Gruiformes</taxon>
        <taxon>Rallidae</taxon>
        <taxon>Atlantisia</taxon>
    </lineage>
</organism>
<comment type="caution">
    <text evidence="4">The sequence shown here is derived from an EMBL/GenBank/DDBJ whole genome shotgun (WGS) entry which is preliminary data.</text>
</comment>
<evidence type="ECO:0000256" key="2">
    <source>
        <dbReference type="ARBA" id="ARBA00023203"/>
    </source>
</evidence>
<dbReference type="EMBL" id="VZUJ01154099">
    <property type="protein sequence ID" value="NXV83833.1"/>
    <property type="molecule type" value="Genomic_DNA"/>
</dbReference>
<dbReference type="GO" id="GO:0071691">
    <property type="term" value="P:cardiac muscle thin filament assembly"/>
    <property type="evidence" value="ECO:0007669"/>
    <property type="project" value="TreeGrafter"/>
</dbReference>
<evidence type="ECO:0000256" key="1">
    <source>
        <dbReference type="ARBA" id="ARBA00022737"/>
    </source>
</evidence>
<keyword evidence="2" id="KW-0009">Actin-binding</keyword>
<dbReference type="AlphaFoldDB" id="A0A7L3X6J5"/>
<dbReference type="Pfam" id="PF00880">
    <property type="entry name" value="Nebulin"/>
    <property type="match status" value="1"/>
</dbReference>
<dbReference type="InterPro" id="IPR055297">
    <property type="entry name" value="NEBU/NEBL"/>
</dbReference>
<sequence>GLGKATPKPVTPEMERVRRNREHISSVLYKENLAKGTPTPMTPEMERVKHNQENISSVRSAQSGKGNAFLSEAAYVLDTPEMQRVRDPEAHLYIPFTLQVKYHEDFEKTKGTFTPVVTDPITERVKKNMQDFSDISYRGIQRRVVEMERKRVDQDQENLTG</sequence>
<dbReference type="GO" id="GO:0051015">
    <property type="term" value="F:actin filament binding"/>
    <property type="evidence" value="ECO:0007669"/>
    <property type="project" value="InterPro"/>
</dbReference>
<dbReference type="OrthoDB" id="9063747at2759"/>
<dbReference type="SMART" id="SM00227">
    <property type="entry name" value="NEBU"/>
    <property type="match status" value="3"/>
</dbReference>
<feature type="non-terminal residue" evidence="4">
    <location>
        <position position="1"/>
    </location>
</feature>
<keyword evidence="5" id="KW-1185">Reference proteome</keyword>
<protein>
    <submittedName>
        <fullName evidence="4">NEBU protein</fullName>
    </submittedName>
</protein>
<name>A0A7L3X6J5_9GRUI</name>
<keyword evidence="1" id="KW-0677">Repeat</keyword>
<evidence type="ECO:0000313" key="4">
    <source>
        <dbReference type="EMBL" id="NXV83833.1"/>
    </source>
</evidence>
<dbReference type="GO" id="GO:0030018">
    <property type="term" value="C:Z disc"/>
    <property type="evidence" value="ECO:0007669"/>
    <property type="project" value="InterPro"/>
</dbReference>
<feature type="non-terminal residue" evidence="4">
    <location>
        <position position="161"/>
    </location>
</feature>
<dbReference type="PANTHER" id="PTHR11039:SF37">
    <property type="entry name" value="NEBULIN"/>
    <property type="match status" value="1"/>
</dbReference>